<feature type="region of interest" description="Disordered" evidence="2">
    <location>
        <begin position="606"/>
        <end position="645"/>
    </location>
</feature>
<dbReference type="Gene3D" id="3.40.50.11500">
    <property type="match status" value="1"/>
</dbReference>
<dbReference type="InterPro" id="IPR001680">
    <property type="entry name" value="WD40_rpt"/>
</dbReference>
<dbReference type="InterPro" id="IPR037516">
    <property type="entry name" value="Tripartite_DENN"/>
</dbReference>
<dbReference type="PANTHER" id="PTHR12296">
    <property type="entry name" value="DENN DOMAIN-CONTAINING PROTEIN 4"/>
    <property type="match status" value="1"/>
</dbReference>
<dbReference type="GO" id="GO:0032483">
    <property type="term" value="P:regulation of Rab protein signal transduction"/>
    <property type="evidence" value="ECO:0007669"/>
    <property type="project" value="TreeGrafter"/>
</dbReference>
<dbReference type="SUPFAM" id="SSF50978">
    <property type="entry name" value="WD40 repeat-like"/>
    <property type="match status" value="1"/>
</dbReference>
<protein>
    <submittedName>
        <fullName evidence="4">Myotubularin-related protein 13-like</fullName>
    </submittedName>
</protein>
<name>A0A6F9DSC8_9ASCI</name>
<reference evidence="4" key="1">
    <citation type="submission" date="2020-04" db="EMBL/GenBank/DDBJ databases">
        <authorList>
            <person name="Neveu A P."/>
        </authorList>
    </citation>
    <scope>NUCLEOTIDE SEQUENCE</scope>
    <source>
        <tissue evidence="4">Whole embryo</tissue>
    </source>
</reference>
<dbReference type="GO" id="GO:0031410">
    <property type="term" value="C:cytoplasmic vesicle"/>
    <property type="evidence" value="ECO:0007669"/>
    <property type="project" value="TreeGrafter"/>
</dbReference>
<feature type="compositionally biased region" description="Polar residues" evidence="2">
    <location>
        <begin position="626"/>
        <end position="638"/>
    </location>
</feature>
<sequence>MSQRHHTGSFGSSGGASSLGLQGRLLEVAVVVGMDDETGLEQRQLEHTDVSGNGDKLFQMHFKAQLLDIISGTQESSQVASLILQGTTTSDPQDWRKSLRQMKTTKPRRVAKGVQRSRSVRKLRQRANKDEDVPVSTDFLVNLPCICLPDNSKVYREEHPSKMHFVVLTDISGSRHYAAVLTMYQPFYAVQGNSPKSWRLTRGRQSGSLTRLTENSEMTASELEPTKCFVPLCICFVSSLPYFDTLKNSLSCLLKDIKSLPNPESFRKVLEKYVTNLSVVLCPPPTLQVSFTLGGWPFTMFPSCEPGKPNFVTDLDLRLPLFVFMRKPATLLQVLACILLEQRLVFISENYSLITLVMEALLCYIRPFTWPHQYVPLLFSEIIDFVACPGIFLMGCHGMHKEQIEQVENDQIVVDLDTGKAYMCASYDWIKTGKANSKDNIKSIDEKLDCYFPNFIVDKVLHRLSELQIHNTVHELASPTPVTIEEVHTLEARRKSINNQKIQQIFMEMMIDLFGDSVYFLDHEINQFRTDEFMETVNSSDLPFYLKVCKTYMFKRFVQDRLRRTEDTFSRIAEERRKRTGAKAIMARRTFGKIRSVGEVTYPSPLRRSTARRPHSTGYGDHRSTVKQNSTIKTNGSNHLAPPISHPFALRKVSDNDQGDLFDSLKEDIHKINLPTFPVQGTNFNAGHFYRRCAEIVGDVMGKLRVANGNQQQQQQQQQQPNGHDPEINVSTSRAACLIVRGLYLVAIGDHLKGLEDLHATAQEDYRMFPEKTIKTIVASLSQRDLQTFRNQAYYKGDDFYKTNEQKTRNESFYYGDDELPYNPLDKHMLAGILEKSDVTSDGDVIDRVFGALSASTQEIDPEIFASFYHTWKQTRHECEVALRSLLSAGNTNLGVLQDSERLLKVSSVVSSNKGTGRLILTTRKLLFMTESYQECKHIIRLNQVRDIKLSKLKAIFHSTTALSVKCEDEIPFKVGLKSECELWRNLINEMKTGRILSRDWKDHAMTLGAAAQNVGIADAVYQSAQDEGFMTEEVALEWVTKLCNFTKLHQSGQLRAVPLETDEMLLLRIDTSPKESKKTSITNIIYSSAGIDEIPRVWVALASNKIRLIDTTQWTLDSRPIKDCNSKLSSMCVVQRNELWVGAADKSIYVIRTDTMKKSRVLHEHSAPVVSIFKCGKQVVSASSDGEVIVWNQELTKSSKTFHVAQPPYSLISADCVGESTICCCTKASIGLYALDGEMRQRLTLSEFFSSPFLESQITCCSCTEQNEIWVGDTRGCLYVWHRRSFHDGTLTSDTNLHTHDRFNRLIPKCNGILFGIDSDIAITCIMESGTNVWVGNSIGDITILNSDTLCQDRVLKAHDASVTSLCHVENRYVISGSSSKDGKIAVWRAFVTKPKEEMN</sequence>
<dbReference type="InterPro" id="IPR015943">
    <property type="entry name" value="WD40/YVTN_repeat-like_dom_sf"/>
</dbReference>
<dbReference type="InterPro" id="IPR043153">
    <property type="entry name" value="DENN_C"/>
</dbReference>
<dbReference type="SMART" id="SM00320">
    <property type="entry name" value="WD40"/>
    <property type="match status" value="4"/>
</dbReference>
<dbReference type="GO" id="GO:0005085">
    <property type="term" value="F:guanyl-nucleotide exchange factor activity"/>
    <property type="evidence" value="ECO:0007669"/>
    <property type="project" value="UniProtKB-KW"/>
</dbReference>
<gene>
    <name evidence="4" type="primary">Sbf2-001</name>
</gene>
<dbReference type="SMART" id="SM00801">
    <property type="entry name" value="dDENN"/>
    <property type="match status" value="1"/>
</dbReference>
<dbReference type="PANTHER" id="PTHR12296:SF21">
    <property type="entry name" value="DENN DOMAIN-CONTAINING PROTEIN 3"/>
    <property type="match status" value="1"/>
</dbReference>
<evidence type="ECO:0000259" key="3">
    <source>
        <dbReference type="PROSITE" id="PS50211"/>
    </source>
</evidence>
<dbReference type="InterPro" id="IPR005112">
    <property type="entry name" value="dDENN_dom"/>
</dbReference>
<evidence type="ECO:0000256" key="2">
    <source>
        <dbReference type="SAM" id="MobiDB-lite"/>
    </source>
</evidence>
<dbReference type="Pfam" id="PF02141">
    <property type="entry name" value="DENN"/>
    <property type="match status" value="1"/>
</dbReference>
<dbReference type="Pfam" id="PF00400">
    <property type="entry name" value="WD40"/>
    <property type="match status" value="2"/>
</dbReference>
<dbReference type="PROSITE" id="PS50211">
    <property type="entry name" value="DENN"/>
    <property type="match status" value="1"/>
</dbReference>
<dbReference type="EMBL" id="LR790014">
    <property type="protein sequence ID" value="CAB3265876.1"/>
    <property type="molecule type" value="mRNA"/>
</dbReference>
<dbReference type="Pfam" id="PF03456">
    <property type="entry name" value="uDENN"/>
    <property type="match status" value="1"/>
</dbReference>
<dbReference type="InterPro" id="IPR051696">
    <property type="entry name" value="DENN_Domain_GEFs"/>
</dbReference>
<keyword evidence="1" id="KW-0344">Guanine-nucleotide releasing factor</keyword>
<evidence type="ECO:0000256" key="1">
    <source>
        <dbReference type="ARBA" id="ARBA00022658"/>
    </source>
</evidence>
<proteinExistence type="evidence at transcript level"/>
<dbReference type="InterPro" id="IPR005113">
    <property type="entry name" value="uDENN_dom"/>
</dbReference>
<dbReference type="Gene3D" id="3.30.450.200">
    <property type="match status" value="1"/>
</dbReference>
<dbReference type="InterPro" id="IPR001194">
    <property type="entry name" value="cDENN_dom"/>
</dbReference>
<evidence type="ECO:0000313" key="4">
    <source>
        <dbReference type="EMBL" id="CAB3265876.1"/>
    </source>
</evidence>
<feature type="domain" description="UDENN" evidence="3">
    <location>
        <begin position="105"/>
        <end position="568"/>
    </location>
</feature>
<accession>A0A6F9DSC8</accession>
<dbReference type="InterPro" id="IPR036322">
    <property type="entry name" value="WD40_repeat_dom_sf"/>
</dbReference>
<dbReference type="SMART" id="SM00799">
    <property type="entry name" value="DENN"/>
    <property type="match status" value="1"/>
</dbReference>
<dbReference type="InterPro" id="IPR057977">
    <property type="entry name" value="TPR_DENND3"/>
</dbReference>
<dbReference type="Gene3D" id="2.130.10.10">
    <property type="entry name" value="YVTN repeat-like/Quinoprotein amine dehydrogenase"/>
    <property type="match status" value="2"/>
</dbReference>
<dbReference type="Pfam" id="PF25570">
    <property type="entry name" value="TPR_DENND3"/>
    <property type="match status" value="1"/>
</dbReference>
<organism evidence="4">
    <name type="scientific">Phallusia mammillata</name>
    <dbReference type="NCBI Taxonomy" id="59560"/>
    <lineage>
        <taxon>Eukaryota</taxon>
        <taxon>Metazoa</taxon>
        <taxon>Chordata</taxon>
        <taxon>Tunicata</taxon>
        <taxon>Ascidiacea</taxon>
        <taxon>Phlebobranchia</taxon>
        <taxon>Ascidiidae</taxon>
        <taxon>Phallusia</taxon>
    </lineage>
</organism>